<feature type="region of interest" description="Disordered" evidence="1">
    <location>
        <begin position="1"/>
        <end position="24"/>
    </location>
</feature>
<evidence type="ECO:0000313" key="3">
    <source>
        <dbReference type="Proteomes" id="UP001155057"/>
    </source>
</evidence>
<proteinExistence type="predicted"/>
<comment type="caution">
    <text evidence="2">The sequence shown here is derived from an EMBL/GenBank/DDBJ whole genome shotgun (WGS) entry which is preliminary data.</text>
</comment>
<dbReference type="EMBL" id="JANUAE010000027">
    <property type="protein sequence ID" value="MCS3712119.1"/>
    <property type="molecule type" value="Genomic_DNA"/>
</dbReference>
<organism evidence="2 3">
    <name type="scientific">Salinibacter ruber</name>
    <dbReference type="NCBI Taxonomy" id="146919"/>
    <lineage>
        <taxon>Bacteria</taxon>
        <taxon>Pseudomonadati</taxon>
        <taxon>Rhodothermota</taxon>
        <taxon>Rhodothermia</taxon>
        <taxon>Rhodothermales</taxon>
        <taxon>Salinibacteraceae</taxon>
        <taxon>Salinibacter</taxon>
    </lineage>
</organism>
<feature type="non-terminal residue" evidence="2">
    <location>
        <position position="59"/>
    </location>
</feature>
<feature type="compositionally biased region" description="Low complexity" evidence="1">
    <location>
        <begin position="1"/>
        <end position="13"/>
    </location>
</feature>
<dbReference type="Proteomes" id="UP001155057">
    <property type="component" value="Unassembled WGS sequence"/>
</dbReference>
<dbReference type="AlphaFoldDB" id="A0A9X2Q8C9"/>
<protein>
    <submittedName>
        <fullName evidence="2">Uncharacterized protein</fullName>
    </submittedName>
</protein>
<accession>A0A9X2Q8C9</accession>
<evidence type="ECO:0000256" key="1">
    <source>
        <dbReference type="SAM" id="MobiDB-lite"/>
    </source>
</evidence>
<sequence length="59" mass="6872">MLQRSSTQTLTSSPVRSESRRRGLSWTTAEKKIRKLHRASLDDVTEDESRRLYHLELSA</sequence>
<reference evidence="2" key="1">
    <citation type="submission" date="2022-08" db="EMBL/GenBank/DDBJ databases">
        <title>Genomic Encyclopedia of Type Strains, Phase V (KMG-V): Genome sequencing to study the core and pangenomes of soil and plant-associated prokaryotes.</title>
        <authorList>
            <person name="Whitman W."/>
        </authorList>
    </citation>
    <scope>NUCLEOTIDE SEQUENCE</scope>
    <source>
        <strain evidence="2">SP3049</strain>
    </source>
</reference>
<name>A0A9X2Q8C9_9BACT</name>
<evidence type="ECO:0000313" key="2">
    <source>
        <dbReference type="EMBL" id="MCS3712119.1"/>
    </source>
</evidence>
<gene>
    <name evidence="2" type="ORF">GGP61_003757</name>
</gene>